<dbReference type="Bgee" id="108698462">
    <property type="expression patterns" value="Expressed in muscle tissue and 19 other cell types or tissues"/>
</dbReference>
<name>A0A1L8F7S9_XENLA</name>
<evidence type="ECO:0000256" key="8">
    <source>
        <dbReference type="ARBA" id="ARBA00023163"/>
    </source>
</evidence>
<dbReference type="SMART" id="SM00349">
    <property type="entry name" value="KRAB"/>
    <property type="match status" value="1"/>
</dbReference>
<keyword evidence="2" id="KW-0479">Metal-binding</keyword>
<evidence type="ECO:0000256" key="9">
    <source>
        <dbReference type="ARBA" id="ARBA00023242"/>
    </source>
</evidence>
<proteinExistence type="predicted"/>
<dbReference type="FunFam" id="3.30.160.60:FF:001532">
    <property type="entry name" value="Zinc finger protein 483"/>
    <property type="match status" value="1"/>
</dbReference>
<comment type="subcellular location">
    <subcellularLocation>
        <location evidence="1">Nucleus</location>
    </subcellularLocation>
</comment>
<accession>A0A1L8F7S9</accession>
<dbReference type="PROSITE" id="PS50157">
    <property type="entry name" value="ZINC_FINGER_C2H2_2"/>
    <property type="match status" value="5"/>
</dbReference>
<dbReference type="AlphaFoldDB" id="A0A1L8F7S9"/>
<dbReference type="GO" id="GO:0005694">
    <property type="term" value="C:chromosome"/>
    <property type="evidence" value="ECO:0007669"/>
    <property type="project" value="UniProtKB-ARBA"/>
</dbReference>
<dbReference type="GO" id="GO:0006357">
    <property type="term" value="P:regulation of transcription by RNA polymerase II"/>
    <property type="evidence" value="ECO:0000318"/>
    <property type="project" value="GO_Central"/>
</dbReference>
<dbReference type="FunFam" id="3.30.160.60:FF:000646">
    <property type="entry name" value="Myeloid zinc finger 1"/>
    <property type="match status" value="1"/>
</dbReference>
<evidence type="ECO:0000256" key="2">
    <source>
        <dbReference type="ARBA" id="ARBA00022723"/>
    </source>
</evidence>
<dbReference type="InterPro" id="IPR036236">
    <property type="entry name" value="Znf_C2H2_sf"/>
</dbReference>
<evidence type="ECO:0000313" key="11">
    <source>
        <dbReference type="RefSeq" id="XP_018085450.1"/>
    </source>
</evidence>
<dbReference type="FunFam" id="3.30.160.60:FF:000670">
    <property type="entry name" value="zinc finger protein 22"/>
    <property type="match status" value="1"/>
</dbReference>
<dbReference type="SUPFAM" id="SSF109640">
    <property type="entry name" value="KRAB domain (Kruppel-associated box)"/>
    <property type="match status" value="1"/>
</dbReference>
<keyword evidence="10" id="KW-1185">Reference proteome</keyword>
<keyword evidence="3" id="KW-0677">Repeat</keyword>
<dbReference type="SUPFAM" id="SSF57667">
    <property type="entry name" value="beta-beta-alpha zinc fingers"/>
    <property type="match status" value="3"/>
</dbReference>
<evidence type="ECO:0000256" key="1">
    <source>
        <dbReference type="ARBA" id="ARBA00004123"/>
    </source>
</evidence>
<dbReference type="FunFam" id="3.30.160.60:FF:002343">
    <property type="entry name" value="Zinc finger protein 33A"/>
    <property type="match status" value="1"/>
</dbReference>
<reference evidence="11" key="1">
    <citation type="submission" date="2025-08" db="UniProtKB">
        <authorList>
            <consortium name="RefSeq"/>
        </authorList>
    </citation>
    <scope>IDENTIFICATION</scope>
    <source>
        <strain evidence="11">J_2021</strain>
        <tissue evidence="11">Erythrocytes</tissue>
    </source>
</reference>
<dbReference type="PaxDb" id="8355-A0A1L8F7S9"/>
<dbReference type="PROSITE" id="PS50805">
    <property type="entry name" value="KRAB"/>
    <property type="match status" value="1"/>
</dbReference>
<evidence type="ECO:0000256" key="3">
    <source>
        <dbReference type="ARBA" id="ARBA00022737"/>
    </source>
</evidence>
<dbReference type="GeneID" id="108698462"/>
<dbReference type="RefSeq" id="XP_018085450.1">
    <property type="nucleotide sequence ID" value="XM_018229961.2"/>
</dbReference>
<dbReference type="InterPro" id="IPR036051">
    <property type="entry name" value="KRAB_dom_sf"/>
</dbReference>
<keyword evidence="7" id="KW-0238">DNA-binding</keyword>
<keyword evidence="6" id="KW-0805">Transcription regulation</keyword>
<dbReference type="Gene3D" id="3.30.160.60">
    <property type="entry name" value="Classic Zinc Finger"/>
    <property type="match status" value="5"/>
</dbReference>
<dbReference type="Proteomes" id="UP000186698">
    <property type="component" value="Chromosome 8L"/>
</dbReference>
<dbReference type="KEGG" id="xla:108698462"/>
<dbReference type="Pfam" id="PF01352">
    <property type="entry name" value="KRAB"/>
    <property type="match status" value="1"/>
</dbReference>
<dbReference type="OrthoDB" id="8117402at2759"/>
<keyword evidence="8" id="KW-0804">Transcription</keyword>
<dbReference type="GO" id="GO:0045893">
    <property type="term" value="P:positive regulation of DNA-templated transcription"/>
    <property type="evidence" value="ECO:0007669"/>
    <property type="project" value="UniProtKB-ARBA"/>
</dbReference>
<keyword evidence="5" id="KW-0862">Zinc</keyword>
<dbReference type="InterPro" id="IPR013087">
    <property type="entry name" value="Znf_C2H2_type"/>
</dbReference>
<dbReference type="PANTHER" id="PTHR24381">
    <property type="entry name" value="ZINC FINGER PROTEIN"/>
    <property type="match status" value="1"/>
</dbReference>
<keyword evidence="9" id="KW-0539">Nucleus</keyword>
<dbReference type="GO" id="GO:0000981">
    <property type="term" value="F:DNA-binding transcription factor activity, RNA polymerase II-specific"/>
    <property type="evidence" value="ECO:0000318"/>
    <property type="project" value="GO_Central"/>
</dbReference>
<sequence length="486" mass="55101">MPFGTKAALVGQAGLKIWLQPAGSDTTGPSRVTRADTSRAGKNVDYLVFIKSSPTPFPCICSCYISDFTQKSNLKMANKILMPALVTFSDVAAYFTQDEWQLLEERQKEFYKNVMEGIHSVLIGLGHTIVNSDVLFRVKEEPFHHKELQNSVRTDCSRNIPERQLDIKPDILLRLQCDQIPMYKAEEEAKPRSNYDQIDARNSVSVRSPTIQIPLCKAEKDAPPFPAHEPVAISIPEVNNHGKILQCQKSEASETQASITNELCVHSGKLTNRQSRVDTGRSPQSLLNQNTDTSKGCSILYSLIMQQDTQHPSLLNAADLRTSKKGCLSLQHNAERPFKCALCSKAFCDKSGLAKHRKTHTGGKTFPCTHCKKIFTQKWNLVQHQRTHTGERPYECMDCHKSFMYNSVLIKHRRIHTGERPYHCTQCEKKFTGYSGLVRHEKTHLHLKLHTCTECGESFSQKHYLIKHQGVHLLKLPFAAVKYYQH</sequence>
<evidence type="ECO:0000256" key="6">
    <source>
        <dbReference type="ARBA" id="ARBA00023015"/>
    </source>
</evidence>
<evidence type="ECO:0000256" key="7">
    <source>
        <dbReference type="ARBA" id="ARBA00023125"/>
    </source>
</evidence>
<dbReference type="GO" id="GO:0008270">
    <property type="term" value="F:zinc ion binding"/>
    <property type="evidence" value="ECO:0007669"/>
    <property type="project" value="UniProtKB-KW"/>
</dbReference>
<dbReference type="Pfam" id="PF00096">
    <property type="entry name" value="zf-C2H2"/>
    <property type="match status" value="5"/>
</dbReference>
<evidence type="ECO:0000256" key="4">
    <source>
        <dbReference type="ARBA" id="ARBA00022771"/>
    </source>
</evidence>
<evidence type="ECO:0000313" key="10">
    <source>
        <dbReference type="Proteomes" id="UP000186698"/>
    </source>
</evidence>
<dbReference type="SMART" id="SM00355">
    <property type="entry name" value="ZnF_C2H2"/>
    <property type="match status" value="5"/>
</dbReference>
<keyword evidence="4" id="KW-0863">Zinc-finger</keyword>
<dbReference type="Gene3D" id="6.10.140.140">
    <property type="match status" value="1"/>
</dbReference>
<gene>
    <name evidence="11" type="primary">LOC108698462</name>
</gene>
<dbReference type="PROSITE" id="PS00028">
    <property type="entry name" value="ZINC_FINGER_C2H2_1"/>
    <property type="match status" value="5"/>
</dbReference>
<organism evidence="10 11">
    <name type="scientific">Xenopus laevis</name>
    <name type="common">African clawed frog</name>
    <dbReference type="NCBI Taxonomy" id="8355"/>
    <lineage>
        <taxon>Eukaryota</taxon>
        <taxon>Metazoa</taxon>
        <taxon>Chordata</taxon>
        <taxon>Craniata</taxon>
        <taxon>Vertebrata</taxon>
        <taxon>Euteleostomi</taxon>
        <taxon>Amphibia</taxon>
        <taxon>Batrachia</taxon>
        <taxon>Anura</taxon>
        <taxon>Pipoidea</taxon>
        <taxon>Pipidae</taxon>
        <taxon>Xenopodinae</taxon>
        <taxon>Xenopus</taxon>
        <taxon>Xenopus</taxon>
    </lineage>
</organism>
<evidence type="ECO:0000256" key="5">
    <source>
        <dbReference type="ARBA" id="ARBA00022833"/>
    </source>
</evidence>
<dbReference type="CDD" id="cd07765">
    <property type="entry name" value="KRAB_A-box"/>
    <property type="match status" value="1"/>
</dbReference>
<dbReference type="GO" id="GO:0000977">
    <property type="term" value="F:RNA polymerase II transcription regulatory region sequence-specific DNA binding"/>
    <property type="evidence" value="ECO:0000318"/>
    <property type="project" value="GO_Central"/>
</dbReference>
<dbReference type="PANTHER" id="PTHR24381:SF436">
    <property type="entry name" value="ZINC FINGER PROTEIN 768"/>
    <property type="match status" value="1"/>
</dbReference>
<dbReference type="GO" id="GO:0005634">
    <property type="term" value="C:nucleus"/>
    <property type="evidence" value="ECO:0000318"/>
    <property type="project" value="GO_Central"/>
</dbReference>
<dbReference type="FunFam" id="3.30.160.60:FF:001732">
    <property type="entry name" value="Zgc:162936"/>
    <property type="match status" value="1"/>
</dbReference>
<dbReference type="OMA" id="ITNELCV"/>
<protein>
    <submittedName>
        <fullName evidence="11">Zinc finger protein 182 isoform X1</fullName>
    </submittedName>
</protein>
<dbReference type="InterPro" id="IPR001909">
    <property type="entry name" value="KRAB"/>
</dbReference>